<evidence type="ECO:0000256" key="3">
    <source>
        <dbReference type="ARBA" id="ARBA00022452"/>
    </source>
</evidence>
<reference evidence="11" key="1">
    <citation type="journal article" date="2019" name="Int. J. Syst. Evol. Microbiol.">
        <title>The Global Catalogue of Microorganisms (GCM) 10K type strain sequencing project: providing services to taxonomists for standard genome sequencing and annotation.</title>
        <authorList>
            <consortium name="The Broad Institute Genomics Platform"/>
            <consortium name="The Broad Institute Genome Sequencing Center for Infectious Disease"/>
            <person name="Wu L."/>
            <person name="Ma J."/>
        </authorList>
    </citation>
    <scope>NUCLEOTIDE SEQUENCE [LARGE SCALE GENOMIC DNA]</scope>
    <source>
        <strain evidence="11">JCM 17919</strain>
    </source>
</reference>
<dbReference type="SUPFAM" id="SSF56935">
    <property type="entry name" value="Porins"/>
    <property type="match status" value="1"/>
</dbReference>
<name>A0ABP8H7E3_9BACT</name>
<evidence type="ECO:0000256" key="4">
    <source>
        <dbReference type="ARBA" id="ARBA00022692"/>
    </source>
</evidence>
<evidence type="ECO:0000313" key="10">
    <source>
        <dbReference type="EMBL" id="GAA4335467.1"/>
    </source>
</evidence>
<proteinExistence type="inferred from homology"/>
<dbReference type="NCBIfam" id="TIGR04056">
    <property type="entry name" value="OMP_RagA_SusC"/>
    <property type="match status" value="1"/>
</dbReference>
<keyword evidence="11" id="KW-1185">Reference proteome</keyword>
<dbReference type="SUPFAM" id="SSF49464">
    <property type="entry name" value="Carboxypeptidase regulatory domain-like"/>
    <property type="match status" value="1"/>
</dbReference>
<keyword evidence="4 7" id="KW-0812">Transmembrane</keyword>
<organism evidence="10 11">
    <name type="scientific">Flaviaesturariibacter amylovorans</name>
    <dbReference type="NCBI Taxonomy" id="1084520"/>
    <lineage>
        <taxon>Bacteria</taxon>
        <taxon>Pseudomonadati</taxon>
        <taxon>Bacteroidota</taxon>
        <taxon>Chitinophagia</taxon>
        <taxon>Chitinophagales</taxon>
        <taxon>Chitinophagaceae</taxon>
        <taxon>Flaviaestuariibacter</taxon>
    </lineage>
</organism>
<sequence>MNMNVTRQATVLAGMALLATAFPASLLQAQEIARPLSGQVLDEQGQPVPGATLLLRKKDTKQTYQASTDAAGSFSLAAVAGNYTVTITSVGYGSETRELAHPAGKALSYVLKTDYSTLNNVVVTALGIKREYKALGSATQTLGSKEVNDARANNWSAALSGKVAGLSLISPGSGPVNSTRISLRGDAALDADGNNALIVIDGVPIQSGGNTSGVSSAYGAGSGNDVPVDFGNGLQDINPDDIESISILKGPGATALYGSRAGGGAILITTKSGSKQKGIGITVNSNYSINTVLKWPDYQYEYGQGTGTVNSAGQLYYSYGASPDGPGTSGTSSAFGPKFDGQLYFQYDPNKEGRGDERTLWRPYKDNITGFWRTGSTLTNNISLEGGNERGGMRASITHSKNTWIMPNTGYERLTVQAGGNYKLSDKLSMNTRLSYTNKKSDNLPATGYNNQSIAYFMIFQNPNVDLNWYRPIWKRNQHGLQQIHPFSSFIDNPFLIAHEMTNSINANSVVANLGFRYEFTKKLDLAVRGTMNMNSEFREMRRPFNTANFLSGYYKQQDVGFLETNADFLLSYHDRIADRVDVKVSAGGNTMNAKEHVSNAFVDGLVVPGVYKLTNGQASPTLMVTDNNFKVNSLYGIAAFSYRDRYFIDFTGRQDWWSTLSPKSNSMFYPSVNASVILSDVFALPKPFAFAKLRGSVAGAGFDSRKPYLNKRYYDQSPFSGSATAPNVLFNENLSPRRQVSYETGLDLRLFSGRVHLDVTYYQNFTTNQIMEIPVDPTTGYARKVINGGKVQNKGVEILLATKNIAKPHFSWNTTFTWARNRNKVLSLPAEIESDYFVIATGGNAYQQTRVGGSSGDIYGFGFLRSPDGQIIYGANGLPARPAEVQYIGNAYADWKGGIQNEFRYRNFRFSFLIDGQYGGIVYSQTHHKMSEQGKLEHTLRGRAEGYIIGEGVVETGPGRYAPNTTKVAPATFYAEYYRRANVEANSFDASFVKLREARLEYSLSKKHLGKFFKSASFAVYGRDLLMLSRFPMFDPETAALNGTSIMPGVEMGQLPSTRTIGANLTFKF</sequence>
<dbReference type="InterPro" id="IPR023997">
    <property type="entry name" value="TonB-dep_OMP_SusC/RagA_CS"/>
</dbReference>
<dbReference type="InterPro" id="IPR037066">
    <property type="entry name" value="Plug_dom_sf"/>
</dbReference>
<evidence type="ECO:0000256" key="2">
    <source>
        <dbReference type="ARBA" id="ARBA00022448"/>
    </source>
</evidence>
<gene>
    <name evidence="10" type="ORF">GCM10023184_30260</name>
</gene>
<dbReference type="Gene3D" id="2.40.170.20">
    <property type="entry name" value="TonB-dependent receptor, beta-barrel domain"/>
    <property type="match status" value="1"/>
</dbReference>
<feature type="chain" id="PRO_5047398240" evidence="8">
    <location>
        <begin position="30"/>
        <end position="1070"/>
    </location>
</feature>
<keyword evidence="5 7" id="KW-0472">Membrane</keyword>
<dbReference type="InterPro" id="IPR008969">
    <property type="entry name" value="CarboxyPept-like_regulatory"/>
</dbReference>
<comment type="similarity">
    <text evidence="7">Belongs to the TonB-dependent receptor family.</text>
</comment>
<dbReference type="NCBIfam" id="TIGR04057">
    <property type="entry name" value="SusC_RagA_signa"/>
    <property type="match status" value="1"/>
</dbReference>
<evidence type="ECO:0000256" key="1">
    <source>
        <dbReference type="ARBA" id="ARBA00004571"/>
    </source>
</evidence>
<dbReference type="PROSITE" id="PS52016">
    <property type="entry name" value="TONB_DEPENDENT_REC_3"/>
    <property type="match status" value="1"/>
</dbReference>
<comment type="subcellular location">
    <subcellularLocation>
        <location evidence="1 7">Cell outer membrane</location>
        <topology evidence="1 7">Multi-pass membrane protein</topology>
    </subcellularLocation>
</comment>
<evidence type="ECO:0000256" key="5">
    <source>
        <dbReference type="ARBA" id="ARBA00023136"/>
    </source>
</evidence>
<accession>A0ABP8H7E3</accession>
<evidence type="ECO:0000256" key="6">
    <source>
        <dbReference type="ARBA" id="ARBA00023237"/>
    </source>
</evidence>
<dbReference type="Gene3D" id="2.60.40.1120">
    <property type="entry name" value="Carboxypeptidase-like, regulatory domain"/>
    <property type="match status" value="1"/>
</dbReference>
<dbReference type="Gene3D" id="2.170.130.10">
    <property type="entry name" value="TonB-dependent receptor, plug domain"/>
    <property type="match status" value="1"/>
</dbReference>
<evidence type="ECO:0000256" key="7">
    <source>
        <dbReference type="PROSITE-ProRule" id="PRU01360"/>
    </source>
</evidence>
<keyword evidence="2 7" id="KW-0813">Transport</keyword>
<dbReference type="EMBL" id="BAABGY010000008">
    <property type="protein sequence ID" value="GAA4335467.1"/>
    <property type="molecule type" value="Genomic_DNA"/>
</dbReference>
<feature type="domain" description="TonB-dependent receptor plug" evidence="9">
    <location>
        <begin position="136"/>
        <end position="265"/>
    </location>
</feature>
<dbReference type="InterPro" id="IPR036942">
    <property type="entry name" value="Beta-barrel_TonB_sf"/>
</dbReference>
<dbReference type="Pfam" id="PF13620">
    <property type="entry name" value="CarboxypepD_reg"/>
    <property type="match status" value="1"/>
</dbReference>
<comment type="caution">
    <text evidence="10">The sequence shown here is derived from an EMBL/GenBank/DDBJ whole genome shotgun (WGS) entry which is preliminary data.</text>
</comment>
<dbReference type="InterPro" id="IPR023996">
    <property type="entry name" value="TonB-dep_OMP_SusC/RagA"/>
</dbReference>
<evidence type="ECO:0000259" key="9">
    <source>
        <dbReference type="Pfam" id="PF07715"/>
    </source>
</evidence>
<evidence type="ECO:0000313" key="11">
    <source>
        <dbReference type="Proteomes" id="UP001501725"/>
    </source>
</evidence>
<protein>
    <submittedName>
        <fullName evidence="10">SusC/RagA family TonB-linked outer membrane protein</fullName>
    </submittedName>
</protein>
<keyword evidence="8" id="KW-0732">Signal</keyword>
<dbReference type="Pfam" id="PF07715">
    <property type="entry name" value="Plug"/>
    <property type="match status" value="1"/>
</dbReference>
<feature type="signal peptide" evidence="8">
    <location>
        <begin position="1"/>
        <end position="29"/>
    </location>
</feature>
<evidence type="ECO:0000256" key="8">
    <source>
        <dbReference type="SAM" id="SignalP"/>
    </source>
</evidence>
<dbReference type="InterPro" id="IPR012910">
    <property type="entry name" value="Plug_dom"/>
</dbReference>
<dbReference type="Proteomes" id="UP001501725">
    <property type="component" value="Unassembled WGS sequence"/>
</dbReference>
<dbReference type="InterPro" id="IPR039426">
    <property type="entry name" value="TonB-dep_rcpt-like"/>
</dbReference>
<keyword evidence="6 7" id="KW-0998">Cell outer membrane</keyword>
<keyword evidence="3 7" id="KW-1134">Transmembrane beta strand</keyword>
<dbReference type="RefSeq" id="WP_345256588.1">
    <property type="nucleotide sequence ID" value="NZ_BAABGY010000008.1"/>
</dbReference>